<organism evidence="1 2">
    <name type="scientific">Caloramator proteoclasticus DSM 10124</name>
    <dbReference type="NCBI Taxonomy" id="1121262"/>
    <lineage>
        <taxon>Bacteria</taxon>
        <taxon>Bacillati</taxon>
        <taxon>Bacillota</taxon>
        <taxon>Clostridia</taxon>
        <taxon>Eubacteriales</taxon>
        <taxon>Clostridiaceae</taxon>
        <taxon>Caloramator</taxon>
    </lineage>
</organism>
<dbReference type="CDD" id="cd01745">
    <property type="entry name" value="GATase1_2"/>
    <property type="match status" value="1"/>
</dbReference>
<gene>
    <name evidence="1" type="ORF">SAMN02746091_00278</name>
</gene>
<dbReference type="GO" id="GO:0006598">
    <property type="term" value="P:polyamine catabolic process"/>
    <property type="evidence" value="ECO:0007669"/>
    <property type="project" value="TreeGrafter"/>
</dbReference>
<dbReference type="InterPro" id="IPR029062">
    <property type="entry name" value="Class_I_gatase-like"/>
</dbReference>
<dbReference type="EMBL" id="FQVG01000003">
    <property type="protein sequence ID" value="SHE38230.1"/>
    <property type="molecule type" value="Genomic_DNA"/>
</dbReference>
<keyword evidence="1" id="KW-0808">Transferase</keyword>
<dbReference type="Proteomes" id="UP000184423">
    <property type="component" value="Unassembled WGS sequence"/>
</dbReference>
<evidence type="ECO:0000313" key="2">
    <source>
        <dbReference type="Proteomes" id="UP000184423"/>
    </source>
</evidence>
<dbReference type="Pfam" id="PF07722">
    <property type="entry name" value="Peptidase_C26"/>
    <property type="match status" value="1"/>
</dbReference>
<proteinExistence type="predicted"/>
<protein>
    <submittedName>
        <fullName evidence="1">Putative glutamine amidotransferase</fullName>
    </submittedName>
</protein>
<keyword evidence="2" id="KW-1185">Reference proteome</keyword>
<dbReference type="InterPro" id="IPR044668">
    <property type="entry name" value="PuuD-like"/>
</dbReference>
<dbReference type="AlphaFoldDB" id="A0A1M4T1H7"/>
<dbReference type="PANTHER" id="PTHR43235:SF1">
    <property type="entry name" value="GLUTAMINE AMIDOTRANSFERASE PB2B2.05-RELATED"/>
    <property type="match status" value="1"/>
</dbReference>
<name>A0A1M4T1H7_9CLOT</name>
<dbReference type="GO" id="GO:0016740">
    <property type="term" value="F:transferase activity"/>
    <property type="evidence" value="ECO:0007669"/>
    <property type="project" value="UniProtKB-KW"/>
</dbReference>
<evidence type="ECO:0000313" key="1">
    <source>
        <dbReference type="EMBL" id="SHE38230.1"/>
    </source>
</evidence>
<reference evidence="2" key="1">
    <citation type="submission" date="2016-11" db="EMBL/GenBank/DDBJ databases">
        <authorList>
            <person name="Varghese N."/>
            <person name="Submissions S."/>
        </authorList>
    </citation>
    <scope>NUCLEOTIDE SEQUENCE [LARGE SCALE GENOMIC DNA]</scope>
    <source>
        <strain evidence="2">DSM 10124</strain>
    </source>
</reference>
<dbReference type="PANTHER" id="PTHR43235">
    <property type="entry name" value="GLUTAMINE AMIDOTRANSFERASE PB2B2.05-RELATED"/>
    <property type="match status" value="1"/>
</dbReference>
<accession>A0A1M4T1H7</accession>
<dbReference type="PROSITE" id="PS51273">
    <property type="entry name" value="GATASE_TYPE_1"/>
    <property type="match status" value="1"/>
</dbReference>
<dbReference type="InterPro" id="IPR011697">
    <property type="entry name" value="Peptidase_C26"/>
</dbReference>
<dbReference type="Gene3D" id="3.40.50.880">
    <property type="match status" value="1"/>
</dbReference>
<sequence>MRPVIGVLGNILIMEGGILPGIERAYVNYDYIDAIIKVGGVPYIVPMNLEEEIIAKQISLLDGLILSGGFDVNPLLYGEQPSKHQDYTYPEIDEFYLKSINFALDKNIPILGICKGMQMLNVALGGSLYQDISQVEGSYIKHVQSAKRSTPTHSVSFNKGSKLYKIFGEKTFINSYHHQCVKKLGQGLMAVAFSDDNIVEAIELEGKDFVVGVQWHPEMMVQNPKSNMIKLFEEFIKFAGRE</sequence>
<dbReference type="GO" id="GO:0033969">
    <property type="term" value="F:gamma-glutamyl-gamma-aminobutyrate hydrolase activity"/>
    <property type="evidence" value="ECO:0007669"/>
    <property type="project" value="TreeGrafter"/>
</dbReference>
<dbReference type="FunFam" id="3.40.50.880:FF:000030">
    <property type="entry name" value="Gamma-glutamyl-gamma-aminobutyrate hydrolase PuuD"/>
    <property type="match status" value="1"/>
</dbReference>
<dbReference type="RefSeq" id="WP_073247689.1">
    <property type="nucleotide sequence ID" value="NZ_FQVG01000003.1"/>
</dbReference>
<dbReference type="GO" id="GO:0005829">
    <property type="term" value="C:cytosol"/>
    <property type="evidence" value="ECO:0007669"/>
    <property type="project" value="TreeGrafter"/>
</dbReference>
<dbReference type="SUPFAM" id="SSF52317">
    <property type="entry name" value="Class I glutamine amidotransferase-like"/>
    <property type="match status" value="1"/>
</dbReference>
<keyword evidence="1" id="KW-0315">Glutamine amidotransferase</keyword>